<name>A0A109K007_9BRAD</name>
<evidence type="ECO:0000313" key="1">
    <source>
        <dbReference type="EMBL" id="KWV58287.1"/>
    </source>
</evidence>
<keyword evidence="2" id="KW-1185">Reference proteome</keyword>
<dbReference type="Gene3D" id="3.40.50.150">
    <property type="entry name" value="Vaccinia Virus protein VP39"/>
    <property type="match status" value="1"/>
</dbReference>
<evidence type="ECO:0008006" key="3">
    <source>
        <dbReference type="Google" id="ProtNLM"/>
    </source>
</evidence>
<dbReference type="InterPro" id="IPR029063">
    <property type="entry name" value="SAM-dependent_MTases_sf"/>
</dbReference>
<protein>
    <recommendedName>
        <fullName evidence="3">Methyltransferase family protein</fullName>
    </recommendedName>
</protein>
<dbReference type="Proteomes" id="UP000057737">
    <property type="component" value="Unassembled WGS sequence"/>
</dbReference>
<accession>A0A109K007</accession>
<reference evidence="1 2" key="1">
    <citation type="submission" date="2015-11" db="EMBL/GenBank/DDBJ databases">
        <title>Draft Genome Sequence of the Strain BR 10303 (Bradyrhizobium sp.) isolated from nodules of Centrolobium paraense.</title>
        <authorList>
            <person name="Zelli J.E."/>
            <person name="Simoes-Araujo J.L."/>
            <person name="Barauna A.C."/>
            <person name="Silva K."/>
        </authorList>
    </citation>
    <scope>NUCLEOTIDE SEQUENCE [LARGE SCALE GENOMIC DNA]</scope>
    <source>
        <strain evidence="1 2">BR 10303</strain>
    </source>
</reference>
<gene>
    <name evidence="1" type="ORF">AS156_36465</name>
</gene>
<dbReference type="AlphaFoldDB" id="A0A109K007"/>
<dbReference type="EMBL" id="LNCU01000039">
    <property type="protein sequence ID" value="KWV58287.1"/>
    <property type="molecule type" value="Genomic_DNA"/>
</dbReference>
<comment type="caution">
    <text evidence="1">The sequence shown here is derived from an EMBL/GenBank/DDBJ whole genome shotgun (WGS) entry which is preliminary data.</text>
</comment>
<dbReference type="RefSeq" id="WP_066504070.1">
    <property type="nucleotide sequence ID" value="NZ_LNCU01000039.1"/>
</dbReference>
<dbReference type="Pfam" id="PF05711">
    <property type="entry name" value="TylF"/>
    <property type="match status" value="1"/>
</dbReference>
<dbReference type="InterPro" id="IPR008884">
    <property type="entry name" value="TylF_MeTrfase"/>
</dbReference>
<evidence type="ECO:0000313" key="2">
    <source>
        <dbReference type="Proteomes" id="UP000057737"/>
    </source>
</evidence>
<proteinExistence type="predicted"/>
<sequence>MALTKRHNYFPFDLFEFSELPGQLGSDIRLLARYSMFPPFPWGQWLYGRLIEENIRQIEGDFIDLGVGMGGMSLFLGLRAREHRRKMYCLDSFTGLPALHPELDNPVFRKGDYGPPDGRPVTQWKERLEKRIGSFGLQDVVEIVPGFFDDTLPRISSQATFAFVHIDCDLYTSVRPVLDALYDRVSDGGYIVIDDFFHPAQGPLRAAVGFFNARQIVPLFHISFPYTVVIKKGEKADIESTLSSVDGNIYSLDYLRSDRFFIDTLEGCWRRARDSADAHEPAENAGLLLSLLRAGENAKKSDIYGYWYALRDFWNGFQDHRHDRPVYTI</sequence>
<dbReference type="OrthoDB" id="9811332at2"/>
<dbReference type="SUPFAM" id="SSF53335">
    <property type="entry name" value="S-adenosyl-L-methionine-dependent methyltransferases"/>
    <property type="match status" value="1"/>
</dbReference>
<organism evidence="1 2">
    <name type="scientific">Bradyrhizobium macuxiense</name>
    <dbReference type="NCBI Taxonomy" id="1755647"/>
    <lineage>
        <taxon>Bacteria</taxon>
        <taxon>Pseudomonadati</taxon>
        <taxon>Pseudomonadota</taxon>
        <taxon>Alphaproteobacteria</taxon>
        <taxon>Hyphomicrobiales</taxon>
        <taxon>Nitrobacteraceae</taxon>
        <taxon>Bradyrhizobium</taxon>
    </lineage>
</organism>
<dbReference type="PANTHER" id="PTHR40036">
    <property type="entry name" value="MACROCIN O-METHYLTRANSFERASE"/>
    <property type="match status" value="1"/>
</dbReference>
<dbReference type="PANTHER" id="PTHR40036:SF1">
    <property type="entry name" value="MACROCIN O-METHYLTRANSFERASE"/>
    <property type="match status" value="1"/>
</dbReference>